<reference evidence="3 4" key="1">
    <citation type="submission" date="2016-10" db="EMBL/GenBank/DDBJ databases">
        <authorList>
            <person name="de Groot N.N."/>
        </authorList>
    </citation>
    <scope>NUCLEOTIDE SEQUENCE [LARGE SCALE GENOMIC DNA]</scope>
    <source>
        <strain evidence="3 4">CGMCC 1.7666</strain>
    </source>
</reference>
<evidence type="ECO:0000259" key="2">
    <source>
        <dbReference type="Pfam" id="PF11412"/>
    </source>
</evidence>
<dbReference type="InterPro" id="IPR028250">
    <property type="entry name" value="DsbDN"/>
</dbReference>
<proteinExistence type="predicted"/>
<dbReference type="EMBL" id="FMVJ01000007">
    <property type="protein sequence ID" value="SCY88930.1"/>
    <property type="molecule type" value="Genomic_DNA"/>
</dbReference>
<dbReference type="PROSITE" id="PS51257">
    <property type="entry name" value="PROKAR_LIPOPROTEIN"/>
    <property type="match status" value="1"/>
</dbReference>
<dbReference type="STRING" id="549386.SAMN02927923_02710"/>
<evidence type="ECO:0000256" key="1">
    <source>
        <dbReference type="SAM" id="SignalP"/>
    </source>
</evidence>
<keyword evidence="1" id="KW-0732">Signal</keyword>
<protein>
    <submittedName>
        <fullName evidence="3">Thiol-disulfide interchange protein, contains DsbC and DsbD domains</fullName>
    </submittedName>
</protein>
<feature type="chain" id="PRO_5011465946" evidence="1">
    <location>
        <begin position="24"/>
        <end position="275"/>
    </location>
</feature>
<gene>
    <name evidence="3" type="ORF">SAMN02927923_02710</name>
</gene>
<name>A0A1G5JM09_9HYPH</name>
<accession>A0A1G5JM09</accession>
<feature type="signal peptide" evidence="1">
    <location>
        <begin position="1"/>
        <end position="23"/>
    </location>
</feature>
<evidence type="ECO:0000313" key="4">
    <source>
        <dbReference type="Proteomes" id="UP000199569"/>
    </source>
</evidence>
<dbReference type="RefSeq" id="WP_175493908.1">
    <property type="nucleotide sequence ID" value="NZ_FMVJ01000007.1"/>
</dbReference>
<dbReference type="AlphaFoldDB" id="A0A1G5JM09"/>
<organism evidence="3 4">
    <name type="scientific">Microvirga guangxiensis</name>
    <dbReference type="NCBI Taxonomy" id="549386"/>
    <lineage>
        <taxon>Bacteria</taxon>
        <taxon>Pseudomonadati</taxon>
        <taxon>Pseudomonadota</taxon>
        <taxon>Alphaproteobacteria</taxon>
        <taxon>Hyphomicrobiales</taxon>
        <taxon>Methylobacteriaceae</taxon>
        <taxon>Microvirga</taxon>
    </lineage>
</organism>
<dbReference type="Pfam" id="PF11412">
    <property type="entry name" value="DsbD_N"/>
    <property type="match status" value="1"/>
</dbReference>
<evidence type="ECO:0000313" key="3">
    <source>
        <dbReference type="EMBL" id="SCY88930.1"/>
    </source>
</evidence>
<keyword evidence="4" id="KW-1185">Reference proteome</keyword>
<dbReference type="Proteomes" id="UP000199569">
    <property type="component" value="Unassembled WGS sequence"/>
</dbReference>
<feature type="domain" description="Thiol:disulfide interchange protein DsbD N-terminal" evidence="2">
    <location>
        <begin position="53"/>
        <end position="151"/>
    </location>
</feature>
<sequence length="275" mass="29159">MTSTLRIAASAFFVSLSCFSAFGQPAPASPSAQGFHSQVRLLSGGRQGENWLSGVQITLDEGFKTYWRNPGESGLPPSFDWSASENVESVEVQWPAPKRHEDAAGVAYVYSHEVVLPVVVKPKAADKPVKLALVVDYGVCKDICIPAHADLSMGLTEAGPQRAAIETFMAKVPRRQAVGAQGELTVLSVQPRNGAKPELSVSVLAPSGEKPALFAEAPDNWYVSSSTADADNRFTVTVEEKPKDASGPVPLTLTLVAGDKAIETQVSLDAGNSPR</sequence>